<dbReference type="PIRSF" id="PIRSF030840">
    <property type="entry name" value="DUF1008"/>
    <property type="match status" value="1"/>
</dbReference>
<organism evidence="1 2">
    <name type="scientific">Denitrovibrio acetiphilus (strain DSM 12809 / NBRC 114555 / N2460)</name>
    <dbReference type="NCBI Taxonomy" id="522772"/>
    <lineage>
        <taxon>Bacteria</taxon>
        <taxon>Pseudomonadati</taxon>
        <taxon>Deferribacterota</taxon>
        <taxon>Deferribacteres</taxon>
        <taxon>Deferribacterales</taxon>
        <taxon>Geovibrionaceae</taxon>
        <taxon>Denitrovibrio</taxon>
    </lineage>
</organism>
<evidence type="ECO:0008006" key="3">
    <source>
        <dbReference type="Google" id="ProtNLM"/>
    </source>
</evidence>
<gene>
    <name evidence="1" type="ordered locus">Dacet_0822</name>
</gene>
<proteinExistence type="predicted"/>
<dbReference type="EMBL" id="CP001968">
    <property type="protein sequence ID" value="ADD67602.1"/>
    <property type="molecule type" value="Genomic_DNA"/>
</dbReference>
<dbReference type="SUPFAM" id="SSF144064">
    <property type="entry name" value="Heme iron utilization protein-like"/>
    <property type="match status" value="1"/>
</dbReference>
<dbReference type="InterPro" id="IPR053733">
    <property type="entry name" value="Heme_Transport_Util_sf"/>
</dbReference>
<reference evidence="1 2" key="1">
    <citation type="journal article" date="2010" name="Stand. Genomic Sci.">
        <title>Complete genome sequence of Denitrovibrio acetiphilus type strain (N2460).</title>
        <authorList>
            <person name="Kiss H."/>
            <person name="Lang E."/>
            <person name="Lapidus A."/>
            <person name="Copeland A."/>
            <person name="Nolan M."/>
            <person name="Glavina Del Rio T."/>
            <person name="Chen F."/>
            <person name="Lucas S."/>
            <person name="Tice H."/>
            <person name="Cheng J.F."/>
            <person name="Han C."/>
            <person name="Goodwin L."/>
            <person name="Pitluck S."/>
            <person name="Liolios K."/>
            <person name="Pati A."/>
            <person name="Ivanova N."/>
            <person name="Mavromatis K."/>
            <person name="Chen A."/>
            <person name="Palaniappan K."/>
            <person name="Land M."/>
            <person name="Hauser L."/>
            <person name="Chang Y.J."/>
            <person name="Jeffries C.D."/>
            <person name="Detter J.C."/>
            <person name="Brettin T."/>
            <person name="Spring S."/>
            <person name="Rohde M."/>
            <person name="Goker M."/>
            <person name="Woyke T."/>
            <person name="Bristow J."/>
            <person name="Eisen J.A."/>
            <person name="Markowitz V."/>
            <person name="Hugenholtz P."/>
            <person name="Kyrpides N.C."/>
            <person name="Klenk H.P."/>
        </authorList>
    </citation>
    <scope>NUCLEOTIDE SEQUENCE [LARGE SCALE GENOMIC DNA]</scope>
    <source>
        <strain evidence="2">DSM 12809 / NBRC 114555 / N2460</strain>
    </source>
</reference>
<dbReference type="InParanoid" id="D4H5I2"/>
<dbReference type="Proteomes" id="UP000002012">
    <property type="component" value="Chromosome"/>
</dbReference>
<dbReference type="CDD" id="cd16829">
    <property type="entry name" value="ChuX_HutX-like"/>
    <property type="match status" value="1"/>
</dbReference>
<dbReference type="Pfam" id="PF06228">
    <property type="entry name" value="ChuX_HutX"/>
    <property type="match status" value="1"/>
</dbReference>
<keyword evidence="2" id="KW-1185">Reference proteome</keyword>
<dbReference type="OrthoDB" id="9797247at2"/>
<name>D4H5I2_DENA2</name>
<dbReference type="InterPro" id="IPR010413">
    <property type="entry name" value="HutX-like"/>
</dbReference>
<protein>
    <recommendedName>
        <fullName evidence="3">Heme utilization protein HuvX</fullName>
    </recommendedName>
</protein>
<evidence type="ECO:0000313" key="2">
    <source>
        <dbReference type="Proteomes" id="UP000002012"/>
    </source>
</evidence>
<dbReference type="eggNOG" id="COG3721">
    <property type="taxonomic scope" value="Bacteria"/>
</dbReference>
<dbReference type="KEGG" id="dap:Dacet_0822"/>
<dbReference type="Gene3D" id="3.40.1570.10">
    <property type="entry name" value="HemS/ChuS/ChuX like domains"/>
    <property type="match status" value="1"/>
</dbReference>
<dbReference type="PaxDb" id="522772-Dacet_0822"/>
<dbReference type="AlphaFoldDB" id="D4H5I2"/>
<accession>D4H5I2</accession>
<sequence length="165" mass="18476" precursor="true">MENIINYLKENKGAATYSAAKKLNVPERDILKAIPEEASYAPVDAFDDIVETVSGWGDIMMIVTNGSVIFEVKGTLPKGKHSHGFFNLHEKGNPVGGHLIADKFDGIYFVSRPFMGKESHSIQIYDQQGDAGIKFYLGRDEKGEIKPEQREKFMELKKRYAECGS</sequence>
<dbReference type="STRING" id="522772.Dacet_0822"/>
<evidence type="ECO:0000313" key="1">
    <source>
        <dbReference type="EMBL" id="ADD67602.1"/>
    </source>
</evidence>
<dbReference type="HOGENOM" id="CLU_106714_1_0_0"/>
<dbReference type="RefSeq" id="WP_013010133.1">
    <property type="nucleotide sequence ID" value="NC_013943.1"/>
</dbReference>
<dbReference type="NCBIfam" id="TIGR04108">
    <property type="entry name" value="HutX"/>
    <property type="match status" value="1"/>
</dbReference>